<dbReference type="PANTHER" id="PTHR43513:SF3">
    <property type="entry name" value="DIHYDROOROTATE DEHYDROGENASE B (NAD(+)), ELECTRON TRANSFER SUBUNIT-RELATED"/>
    <property type="match status" value="1"/>
</dbReference>
<dbReference type="OrthoDB" id="9789468at2"/>
<feature type="binding site" evidence="11 12">
    <location>
        <begin position="54"/>
        <end position="57"/>
    </location>
    <ligand>
        <name>FAD</name>
        <dbReference type="ChEBI" id="CHEBI:57692"/>
    </ligand>
</feature>
<sequence length="252" mass="27576">MKNYQGMMRISAQRELIHDVYELIIEGEAASFIKQPGQFINIKLTKGQTPYLRRPMSVCDYDDHSIKMIYKVVGQGTKLLSQMHSGDELDVLTGLGNGFDKRDTKKALVIGGGLGVPPMYNLTKKLLSEGVEVTAVLGFNSAADCFYKEEFEALCPTYIATMKGDLGVKGTVIDAIQDKGLAFDHYYACGPLPMLNALAKTYPEHGYLSYEARMGCGFGACMGCSMKVKGASYKRVCVEGPVFTSEEVIVNG</sequence>
<evidence type="ECO:0000256" key="6">
    <source>
        <dbReference type="ARBA" id="ARBA00022827"/>
    </source>
</evidence>
<comment type="caution">
    <text evidence="11">Lacks conserved residue(s) required for the propagation of feature annotation.</text>
</comment>
<evidence type="ECO:0000256" key="3">
    <source>
        <dbReference type="ARBA" id="ARBA00022630"/>
    </source>
</evidence>
<dbReference type="CDD" id="cd06218">
    <property type="entry name" value="DHOD_e_trans"/>
    <property type="match status" value="1"/>
</dbReference>
<dbReference type="InterPro" id="IPR001433">
    <property type="entry name" value="OxRdtase_FAD/NAD-bd"/>
</dbReference>
<comment type="function">
    <text evidence="11">Responsible for channeling the electrons from the oxidation of dihydroorotate from the FMN redox center in the PyrD type B subunit to the ultimate electron acceptor NAD(+).</text>
</comment>
<dbReference type="InParanoid" id="A0A3G9J768"/>
<dbReference type="Gene3D" id="3.40.50.80">
    <property type="entry name" value="Nucleotide-binding domain of ferredoxin-NADP reductase (FNR) module"/>
    <property type="match status" value="1"/>
</dbReference>
<dbReference type="PIRSF" id="PIRSF006816">
    <property type="entry name" value="Cyc3_hyd_g"/>
    <property type="match status" value="1"/>
</dbReference>
<comment type="pathway">
    <text evidence="11">Pyrimidine metabolism; UMP biosynthesis via de novo pathway; orotate from (S)-dihydroorotate (NAD(+) route): step 1/1.</text>
</comment>
<dbReference type="InterPro" id="IPR039261">
    <property type="entry name" value="FNR_nucleotide-bd"/>
</dbReference>
<comment type="cofactor">
    <cofactor evidence="11">
        <name>[2Fe-2S] cluster</name>
        <dbReference type="ChEBI" id="CHEBI:190135"/>
    </cofactor>
    <text evidence="11">Binds 1 [2Fe-2S] cluster per subunit.</text>
</comment>
<dbReference type="GO" id="GO:0044205">
    <property type="term" value="P:'de novo' UMP biosynthetic process"/>
    <property type="evidence" value="ECO:0007669"/>
    <property type="project" value="UniProtKB-UniRule"/>
</dbReference>
<dbReference type="InterPro" id="IPR017938">
    <property type="entry name" value="Riboflavin_synthase-like_b-brl"/>
</dbReference>
<evidence type="ECO:0000256" key="12">
    <source>
        <dbReference type="PIRSR" id="PIRSR006816-1"/>
    </source>
</evidence>
<keyword evidence="8 11" id="KW-0249">Electron transport</keyword>
<feature type="binding site" evidence="11 13">
    <location>
        <position position="221"/>
    </location>
    <ligand>
        <name>[2Fe-2S] cluster</name>
        <dbReference type="ChEBI" id="CHEBI:190135"/>
    </ligand>
</feature>
<dbReference type="InterPro" id="IPR017927">
    <property type="entry name" value="FAD-bd_FR_type"/>
</dbReference>
<dbReference type="UniPathway" id="UPA00070">
    <property type="reaction ID" value="UER00945"/>
</dbReference>
<evidence type="ECO:0000256" key="5">
    <source>
        <dbReference type="ARBA" id="ARBA00022723"/>
    </source>
</evidence>
<dbReference type="GO" id="GO:0050660">
    <property type="term" value="F:flavin adenine dinucleotide binding"/>
    <property type="evidence" value="ECO:0007669"/>
    <property type="project" value="InterPro"/>
</dbReference>
<dbReference type="HAMAP" id="MF_01211">
    <property type="entry name" value="DHODB_Fe_S_bind"/>
    <property type="match status" value="1"/>
</dbReference>
<evidence type="ECO:0000256" key="13">
    <source>
        <dbReference type="PIRSR" id="PIRSR006816-2"/>
    </source>
</evidence>
<feature type="binding site" evidence="11 13">
    <location>
        <position position="216"/>
    </location>
    <ligand>
        <name>[2Fe-2S] cluster</name>
        <dbReference type="ChEBI" id="CHEBI:190135"/>
    </ligand>
</feature>
<dbReference type="KEGG" id="ebm:SG0102_18340"/>
<comment type="cofactor">
    <cofactor evidence="13">
        <name>[2Fe-2S] cluster</name>
        <dbReference type="ChEBI" id="CHEBI:190135"/>
    </cofactor>
    <text evidence="13">Binds 1 [2Fe-2S] cluster per subunit.</text>
</comment>
<accession>A0A3G9J768</accession>
<dbReference type="GO" id="GO:0009055">
    <property type="term" value="F:electron transfer activity"/>
    <property type="evidence" value="ECO:0007669"/>
    <property type="project" value="UniProtKB-UniRule"/>
</dbReference>
<evidence type="ECO:0000259" key="14">
    <source>
        <dbReference type="PROSITE" id="PS51384"/>
    </source>
</evidence>
<dbReference type="Proteomes" id="UP000268059">
    <property type="component" value="Chromosome"/>
</dbReference>
<comment type="subunit">
    <text evidence="11">Heterotetramer of 2 PyrK and 2 PyrD type B subunits.</text>
</comment>
<feature type="binding site" evidence="11 12">
    <location>
        <begin position="76"/>
        <end position="77"/>
    </location>
    <ligand>
        <name>FAD</name>
        <dbReference type="ChEBI" id="CHEBI:57692"/>
    </ligand>
</feature>
<dbReference type="PROSITE" id="PS51384">
    <property type="entry name" value="FAD_FR"/>
    <property type="match status" value="1"/>
</dbReference>
<dbReference type="Pfam" id="PF00175">
    <property type="entry name" value="NAD_binding_1"/>
    <property type="match status" value="1"/>
</dbReference>
<keyword evidence="6 11" id="KW-0274">FAD</keyword>
<keyword evidence="10 11" id="KW-0411">Iron-sulfur</keyword>
<dbReference type="InterPro" id="IPR019480">
    <property type="entry name" value="Dihydroorotate_DH_Fe-S-bd"/>
</dbReference>
<keyword evidence="16" id="KW-1185">Reference proteome</keyword>
<name>A0A3G9J768_9FIRM</name>
<comment type="cofactor">
    <cofactor evidence="11 12">
        <name>FAD</name>
        <dbReference type="ChEBI" id="CHEBI:57692"/>
    </cofactor>
    <text evidence="11 12">Binds 1 FAD per subunit.</text>
</comment>
<dbReference type="FunCoup" id="A0A3G9J768">
    <property type="interactions" value="240"/>
</dbReference>
<dbReference type="InterPro" id="IPR012165">
    <property type="entry name" value="Cyt_c3_hydrogenase_gsu"/>
</dbReference>
<keyword evidence="4 11" id="KW-0001">2Fe-2S</keyword>
<gene>
    <name evidence="11 15" type="primary">pyrK</name>
    <name evidence="15" type="ORF">SG0102_18340</name>
</gene>
<keyword evidence="9 11" id="KW-0408">Iron</keyword>
<dbReference type="SUPFAM" id="SSF52343">
    <property type="entry name" value="Ferredoxin reductase-like, C-terminal NADP-linked domain"/>
    <property type="match status" value="1"/>
</dbReference>
<dbReference type="GO" id="GO:0051537">
    <property type="term" value="F:2 iron, 2 sulfur cluster binding"/>
    <property type="evidence" value="ECO:0007669"/>
    <property type="project" value="UniProtKB-KW"/>
</dbReference>
<protein>
    <recommendedName>
        <fullName evidence="11">Dihydroorotate dehydrogenase B (NAD(+)), electron transfer subunit</fullName>
    </recommendedName>
    <alternativeName>
        <fullName evidence="11">Dihydroorotate oxidase B, electron transfer subunit</fullName>
    </alternativeName>
</protein>
<feature type="domain" description="FAD-binding FR-type" evidence="14">
    <location>
        <begin position="3"/>
        <end position="102"/>
    </location>
</feature>
<reference evidence="15 16" key="1">
    <citation type="submission" date="2018-11" db="EMBL/GenBank/DDBJ databases">
        <title>Novel Erysipelotrichaceae bacterium isolated from small intestine of a swine.</title>
        <authorList>
            <person name="Kim J.S."/>
            <person name="Choe H."/>
            <person name="Lee Y.R."/>
            <person name="Kim K.M."/>
            <person name="Park D.S."/>
        </authorList>
    </citation>
    <scope>NUCLEOTIDE SEQUENCE [LARGE SCALE GENOMIC DNA]</scope>
    <source>
        <strain evidence="15 16">SG0102</strain>
    </source>
</reference>
<dbReference type="InterPro" id="IPR050353">
    <property type="entry name" value="PyrK_electron_transfer"/>
</dbReference>
<keyword evidence="7 11" id="KW-0665">Pyrimidine biosynthesis</keyword>
<dbReference type="GO" id="GO:0016491">
    <property type="term" value="F:oxidoreductase activity"/>
    <property type="evidence" value="ECO:0007669"/>
    <property type="project" value="InterPro"/>
</dbReference>
<evidence type="ECO:0000256" key="11">
    <source>
        <dbReference type="HAMAP-Rule" id="MF_01211"/>
    </source>
</evidence>
<dbReference type="InterPro" id="IPR037117">
    <property type="entry name" value="Dihydroorotate_DH_ele_sf"/>
</dbReference>
<feature type="binding site" evidence="11 13">
    <location>
        <position position="224"/>
    </location>
    <ligand>
        <name>[2Fe-2S] cluster</name>
        <dbReference type="ChEBI" id="CHEBI:190135"/>
    </ligand>
</feature>
<evidence type="ECO:0000313" key="16">
    <source>
        <dbReference type="Proteomes" id="UP000268059"/>
    </source>
</evidence>
<dbReference type="Pfam" id="PF10418">
    <property type="entry name" value="DHODB_Fe-S_bind"/>
    <property type="match status" value="1"/>
</dbReference>
<dbReference type="SUPFAM" id="SSF63380">
    <property type="entry name" value="Riboflavin synthase domain-like"/>
    <property type="match status" value="1"/>
</dbReference>
<keyword evidence="5 11" id="KW-0479">Metal-binding</keyword>
<keyword evidence="3 11" id="KW-0285">Flavoprotein</keyword>
<evidence type="ECO:0000256" key="1">
    <source>
        <dbReference type="ARBA" id="ARBA00006422"/>
    </source>
</evidence>
<evidence type="ECO:0000313" key="15">
    <source>
        <dbReference type="EMBL" id="BBH26900.1"/>
    </source>
</evidence>
<feature type="binding site" evidence="11 13">
    <location>
        <position position="237"/>
    </location>
    <ligand>
        <name>[2Fe-2S] cluster</name>
        <dbReference type="ChEBI" id="CHEBI:190135"/>
    </ligand>
</feature>
<dbReference type="EMBL" id="AP019309">
    <property type="protein sequence ID" value="BBH26900.1"/>
    <property type="molecule type" value="Genomic_DNA"/>
</dbReference>
<evidence type="ECO:0000256" key="7">
    <source>
        <dbReference type="ARBA" id="ARBA00022975"/>
    </source>
</evidence>
<dbReference type="Gene3D" id="2.10.240.10">
    <property type="entry name" value="Dihydroorotate dehydrogenase, electron transfer subunit"/>
    <property type="match status" value="1"/>
</dbReference>
<comment type="similarity">
    <text evidence="1 11">Belongs to the PyrK family.</text>
</comment>
<keyword evidence="2 11" id="KW-0813">Transport</keyword>
<dbReference type="InterPro" id="IPR023455">
    <property type="entry name" value="Dihydroorotate_DHASE_ETsu"/>
</dbReference>
<evidence type="ECO:0000256" key="10">
    <source>
        <dbReference type="ARBA" id="ARBA00023014"/>
    </source>
</evidence>
<dbReference type="RefSeq" id="WP_125119691.1">
    <property type="nucleotide sequence ID" value="NZ_AP019309.1"/>
</dbReference>
<dbReference type="Gene3D" id="2.40.30.10">
    <property type="entry name" value="Translation factors"/>
    <property type="match status" value="1"/>
</dbReference>
<evidence type="ECO:0000256" key="2">
    <source>
        <dbReference type="ARBA" id="ARBA00022448"/>
    </source>
</evidence>
<dbReference type="PRINTS" id="PR00409">
    <property type="entry name" value="PHDIOXRDTASE"/>
</dbReference>
<dbReference type="GO" id="GO:0046872">
    <property type="term" value="F:metal ion binding"/>
    <property type="evidence" value="ECO:0007669"/>
    <property type="project" value="UniProtKB-KW"/>
</dbReference>
<organism evidence="15 16">
    <name type="scientific">Intestinibaculum porci</name>
    <dbReference type="NCBI Taxonomy" id="2487118"/>
    <lineage>
        <taxon>Bacteria</taxon>
        <taxon>Bacillati</taxon>
        <taxon>Bacillota</taxon>
        <taxon>Erysipelotrichia</taxon>
        <taxon>Erysipelotrichales</taxon>
        <taxon>Erysipelotrichaceae</taxon>
        <taxon>Intestinibaculum</taxon>
    </lineage>
</organism>
<dbReference type="PANTHER" id="PTHR43513">
    <property type="entry name" value="DIHYDROOROTATE DEHYDROGENASE B (NAD(+)), ELECTRON TRANSFER SUBUNIT"/>
    <property type="match status" value="1"/>
</dbReference>
<evidence type="ECO:0000256" key="4">
    <source>
        <dbReference type="ARBA" id="ARBA00022714"/>
    </source>
</evidence>
<proteinExistence type="inferred from homology"/>
<evidence type="ECO:0000256" key="9">
    <source>
        <dbReference type="ARBA" id="ARBA00023004"/>
    </source>
</evidence>
<evidence type="ECO:0000256" key="8">
    <source>
        <dbReference type="ARBA" id="ARBA00022982"/>
    </source>
</evidence>
<dbReference type="AlphaFoldDB" id="A0A3G9J768"/>